<dbReference type="EC" id="2.1.1.242" evidence="1"/>
<comment type="function">
    <text evidence="1">Specifically methylates the guanosine in position 1516 of 16S rRNA.</text>
</comment>
<dbReference type="EMBL" id="UGNV01000001">
    <property type="protein sequence ID" value="STX29597.1"/>
    <property type="molecule type" value="Genomic_DNA"/>
</dbReference>
<dbReference type="RefSeq" id="WP_115303259.1">
    <property type="nucleotide sequence ID" value="NZ_CAAAHO010000002.1"/>
</dbReference>
<evidence type="ECO:0000256" key="1">
    <source>
        <dbReference type="HAMAP-Rule" id="MF_01523"/>
    </source>
</evidence>
<keyword evidence="3" id="KW-1185">Reference proteome</keyword>
<dbReference type="InterPro" id="IPR007536">
    <property type="entry name" value="16SrRNA_methylTrfase_J"/>
</dbReference>
<dbReference type="InterPro" id="IPR029063">
    <property type="entry name" value="SAM-dependent_MTases_sf"/>
</dbReference>
<dbReference type="GO" id="GO:0005737">
    <property type="term" value="C:cytoplasm"/>
    <property type="evidence" value="ECO:0007669"/>
    <property type="project" value="UniProtKB-SubCell"/>
</dbReference>
<keyword evidence="1 2" id="KW-0489">Methyltransferase</keyword>
<organism evidence="2 3">
    <name type="scientific">Legionella beliardensis</name>
    <dbReference type="NCBI Taxonomy" id="91822"/>
    <lineage>
        <taxon>Bacteria</taxon>
        <taxon>Pseudomonadati</taxon>
        <taxon>Pseudomonadota</taxon>
        <taxon>Gammaproteobacteria</taxon>
        <taxon>Legionellales</taxon>
        <taxon>Legionellaceae</taxon>
        <taxon>Legionella</taxon>
    </lineage>
</organism>
<comment type="subcellular location">
    <subcellularLocation>
        <location evidence="1">Cytoplasm</location>
    </subcellularLocation>
</comment>
<keyword evidence="1 2" id="KW-0808">Transferase</keyword>
<dbReference type="Gene3D" id="3.40.50.150">
    <property type="entry name" value="Vaccinia Virus protein VP39"/>
    <property type="match status" value="1"/>
</dbReference>
<proteinExistence type="inferred from homology"/>
<dbReference type="Pfam" id="PF04445">
    <property type="entry name" value="SAM_MT"/>
    <property type="match status" value="1"/>
</dbReference>
<dbReference type="SUPFAM" id="SSF53335">
    <property type="entry name" value="S-adenosyl-L-methionine-dependent methyltransferases"/>
    <property type="match status" value="1"/>
</dbReference>
<name>A0A378I336_9GAMM</name>
<evidence type="ECO:0000313" key="2">
    <source>
        <dbReference type="EMBL" id="STX29597.1"/>
    </source>
</evidence>
<keyword evidence="1" id="KW-0949">S-adenosyl-L-methionine</keyword>
<gene>
    <name evidence="1 2" type="primary">rsmJ</name>
    <name evidence="2" type="ORF">NCTC13315_02140</name>
</gene>
<dbReference type="PANTHER" id="PTHR36112">
    <property type="entry name" value="RIBOSOMAL RNA SMALL SUBUNIT METHYLTRANSFERASE J"/>
    <property type="match status" value="1"/>
</dbReference>
<comment type="similarity">
    <text evidence="1">Belongs to the methyltransferase superfamily. RsmJ family.</text>
</comment>
<reference evidence="2 3" key="1">
    <citation type="submission" date="2018-06" db="EMBL/GenBank/DDBJ databases">
        <authorList>
            <consortium name="Pathogen Informatics"/>
            <person name="Doyle S."/>
        </authorList>
    </citation>
    <scope>NUCLEOTIDE SEQUENCE [LARGE SCALE GENOMIC DNA]</scope>
    <source>
        <strain evidence="2 3">NCTC13315</strain>
    </source>
</reference>
<accession>A0A378I336</accession>
<protein>
    <recommendedName>
        <fullName evidence="1">Ribosomal RNA small subunit methyltransferase J</fullName>
        <ecNumber evidence="1">2.1.1.242</ecNumber>
    </recommendedName>
    <alternativeName>
        <fullName evidence="1">16S rRNA m2G1516 methyltransferase</fullName>
    </alternativeName>
    <alternativeName>
        <fullName evidence="1">rRNA (guanine-N(2)-)-methyltransferase</fullName>
    </alternativeName>
</protein>
<dbReference type="HAMAP" id="MF_01523">
    <property type="entry name" value="16SrRNA_methyltr_J"/>
    <property type="match status" value="1"/>
</dbReference>
<dbReference type="AlphaFoldDB" id="A0A378I336"/>
<dbReference type="GO" id="GO:0008990">
    <property type="term" value="F:rRNA (guanine-N2-)-methyltransferase activity"/>
    <property type="evidence" value="ECO:0007669"/>
    <property type="project" value="UniProtKB-UniRule"/>
</dbReference>
<dbReference type="OrthoDB" id="3191794at2"/>
<dbReference type="PANTHER" id="PTHR36112:SF1">
    <property type="entry name" value="RIBOSOMAL RNA SMALL SUBUNIT METHYLTRANSFERASE J"/>
    <property type="match status" value="1"/>
</dbReference>
<evidence type="ECO:0000313" key="3">
    <source>
        <dbReference type="Proteomes" id="UP000254968"/>
    </source>
</evidence>
<comment type="catalytic activity">
    <reaction evidence="1">
        <text>guanosine(1516) in 16S rRNA + S-adenosyl-L-methionine = N(2)-methylguanosine(1516) in 16S rRNA + S-adenosyl-L-homocysteine + H(+)</text>
        <dbReference type="Rhea" id="RHEA:43220"/>
        <dbReference type="Rhea" id="RHEA-COMP:10412"/>
        <dbReference type="Rhea" id="RHEA-COMP:10413"/>
        <dbReference type="ChEBI" id="CHEBI:15378"/>
        <dbReference type="ChEBI" id="CHEBI:57856"/>
        <dbReference type="ChEBI" id="CHEBI:59789"/>
        <dbReference type="ChEBI" id="CHEBI:74269"/>
        <dbReference type="ChEBI" id="CHEBI:74481"/>
        <dbReference type="EC" id="2.1.1.242"/>
    </reaction>
</comment>
<dbReference type="Proteomes" id="UP000254968">
    <property type="component" value="Unassembled WGS sequence"/>
</dbReference>
<keyword evidence="1" id="KW-0963">Cytoplasm</keyword>
<comment type="caution">
    <text evidence="1">Lacks conserved residue(s) required for the propagation of feature annotation.</text>
</comment>
<dbReference type="CDD" id="cd02440">
    <property type="entry name" value="AdoMet_MTases"/>
    <property type="match status" value="1"/>
</dbReference>
<sequence length="238" mass="26927">MFSELAIGYEDEAQKEQAVVLADDLNLPIDNQAQNKLVLTADKLILHVKPFLPLYSVFTRQFWQKRYQEGKNQGLIRACKPISGMRIIDATAGWGKDAAILASFGAEVLMLERNPIMAALLKDGLLRRGDEPCPLKLHLLNQDAITYLNDLKKPDYPHLIYLDPMHPTRQKAALVKKEMQVLQNLIEPDNDALELINVARARCLQKVVVKWPEQTPPLLKPSASIHGKTVRFDSYLPK</sequence>
<feature type="binding site" evidence="1">
    <location>
        <begin position="112"/>
        <end position="113"/>
    </location>
    <ligand>
        <name>S-adenosyl-L-methionine</name>
        <dbReference type="ChEBI" id="CHEBI:59789"/>
    </ligand>
</feature>
<feature type="binding site" evidence="1">
    <location>
        <position position="163"/>
    </location>
    <ligand>
        <name>S-adenosyl-L-methionine</name>
        <dbReference type="ChEBI" id="CHEBI:59789"/>
    </ligand>
</feature>
<keyword evidence="1" id="KW-0698">rRNA processing</keyword>